<dbReference type="InParanoid" id="A0A1I2FXN9"/>
<accession>A0A1I2FXN9</accession>
<reference evidence="2 3" key="1">
    <citation type="submission" date="2016-10" db="EMBL/GenBank/DDBJ databases">
        <authorList>
            <person name="de Groot N.N."/>
        </authorList>
    </citation>
    <scope>NUCLEOTIDE SEQUENCE [LARGE SCALE GENOMIC DNA]</scope>
    <source>
        <strain evidence="2 3">DSM 19012</strain>
    </source>
</reference>
<dbReference type="AlphaFoldDB" id="A0A1I2FXN9"/>
<dbReference type="InterPro" id="IPR050194">
    <property type="entry name" value="Glycosyltransferase_grp1"/>
</dbReference>
<sequence>MVNYITFYQSNEAFKYGIKKYLFLLINEVLIPSDKVDKIIIINTSIDEKELEKLRKVKKIVIIDIHKLYSIHSINDIKKIVPLVVEKVVENVKSNNAVLHINDPYMQPLAFYLKNIIENLKVIYTIHKNRINYFKRKNVDDVFFQKFTIAECSILKMTDVNIFLTDKTKNEYEKFYSLDQKKSLIIKNSIPNHLNENRLSKESLKVKYGFSQDDFLLLYVGRLDIEKGIDLLFSIFEKLEPLHKQIHLVIIGNGDYVPPEMSLKNIHLFGYLSSEEIMNVYQIADIGIITSKDEECSFVCIEMLRFGLPIISLANAGQSEILDTGLYSEFLVRYKPHNYSDSHVIEEFIHKLNKLIDSSDTRRSLGNESLSIYNNSLSFNKFFQNYHNLICSVVM</sequence>
<dbReference type="eggNOG" id="COG0438">
    <property type="taxonomic scope" value="Bacteria"/>
</dbReference>
<dbReference type="SUPFAM" id="SSF53756">
    <property type="entry name" value="UDP-Glycosyltransferase/glycogen phosphorylase"/>
    <property type="match status" value="1"/>
</dbReference>
<dbReference type="Pfam" id="PF00534">
    <property type="entry name" value="Glycos_transf_1"/>
    <property type="match status" value="1"/>
</dbReference>
<dbReference type="Gene3D" id="3.40.50.2000">
    <property type="entry name" value="Glycogen Phosphorylase B"/>
    <property type="match status" value="2"/>
</dbReference>
<name>A0A1I2FXN9_9BACT</name>
<dbReference type="EMBL" id="FONA01000038">
    <property type="protein sequence ID" value="SFF09567.1"/>
    <property type="molecule type" value="Genomic_DNA"/>
</dbReference>
<dbReference type="OrthoDB" id="1046785at2"/>
<dbReference type="Proteomes" id="UP000181976">
    <property type="component" value="Unassembled WGS sequence"/>
</dbReference>
<organism evidence="2 3">
    <name type="scientific">Thermophagus xiamenensis</name>
    <dbReference type="NCBI Taxonomy" id="385682"/>
    <lineage>
        <taxon>Bacteria</taxon>
        <taxon>Pseudomonadati</taxon>
        <taxon>Bacteroidota</taxon>
        <taxon>Bacteroidia</taxon>
        <taxon>Marinilabiliales</taxon>
        <taxon>Marinilabiliaceae</taxon>
        <taxon>Thermophagus</taxon>
    </lineage>
</organism>
<proteinExistence type="predicted"/>
<dbReference type="PANTHER" id="PTHR45947">
    <property type="entry name" value="SULFOQUINOVOSYL TRANSFERASE SQD2"/>
    <property type="match status" value="1"/>
</dbReference>
<evidence type="ECO:0000313" key="2">
    <source>
        <dbReference type="EMBL" id="SFF09567.1"/>
    </source>
</evidence>
<dbReference type="CDD" id="cd03801">
    <property type="entry name" value="GT4_PimA-like"/>
    <property type="match status" value="1"/>
</dbReference>
<gene>
    <name evidence="2" type="ORF">SAMN05444380_1386</name>
</gene>
<dbReference type="InterPro" id="IPR001296">
    <property type="entry name" value="Glyco_trans_1"/>
</dbReference>
<dbReference type="RefSeq" id="WP_010527095.1">
    <property type="nucleotide sequence ID" value="NZ_AFSL01000028.1"/>
</dbReference>
<evidence type="ECO:0000313" key="3">
    <source>
        <dbReference type="Proteomes" id="UP000181976"/>
    </source>
</evidence>
<evidence type="ECO:0000259" key="1">
    <source>
        <dbReference type="Pfam" id="PF00534"/>
    </source>
</evidence>
<keyword evidence="2" id="KW-0808">Transferase</keyword>
<keyword evidence="3" id="KW-1185">Reference proteome</keyword>
<dbReference type="STRING" id="385682.SAMN05444380_1386"/>
<dbReference type="PANTHER" id="PTHR45947:SF3">
    <property type="entry name" value="SULFOQUINOVOSYL TRANSFERASE SQD2"/>
    <property type="match status" value="1"/>
</dbReference>
<dbReference type="GO" id="GO:0016757">
    <property type="term" value="F:glycosyltransferase activity"/>
    <property type="evidence" value="ECO:0007669"/>
    <property type="project" value="InterPro"/>
</dbReference>
<protein>
    <submittedName>
        <fullName evidence="2">Glycosyltransferase involved in cell wall bisynthesis</fullName>
    </submittedName>
</protein>
<feature type="domain" description="Glycosyl transferase family 1" evidence="1">
    <location>
        <begin position="201"/>
        <end position="367"/>
    </location>
</feature>